<feature type="domain" description="Agglutinin" evidence="3">
    <location>
        <begin position="36"/>
        <end position="177"/>
    </location>
</feature>
<organism evidence="4 5">
    <name type="scientific">Hibiscus sabdariffa</name>
    <name type="common">roselle</name>
    <dbReference type="NCBI Taxonomy" id="183260"/>
    <lineage>
        <taxon>Eukaryota</taxon>
        <taxon>Viridiplantae</taxon>
        <taxon>Streptophyta</taxon>
        <taxon>Embryophyta</taxon>
        <taxon>Tracheophyta</taxon>
        <taxon>Spermatophyta</taxon>
        <taxon>Magnoliopsida</taxon>
        <taxon>eudicotyledons</taxon>
        <taxon>Gunneridae</taxon>
        <taxon>Pentapetalae</taxon>
        <taxon>rosids</taxon>
        <taxon>malvids</taxon>
        <taxon>Malvales</taxon>
        <taxon>Malvaceae</taxon>
        <taxon>Malvoideae</taxon>
        <taxon>Hibiscus</taxon>
    </lineage>
</organism>
<dbReference type="InterPro" id="IPR055267">
    <property type="entry name" value="Aerolysin-like_C"/>
</dbReference>
<evidence type="ECO:0000256" key="2">
    <source>
        <dbReference type="ARBA" id="ARBA00023157"/>
    </source>
</evidence>
<evidence type="ECO:0000259" key="3">
    <source>
        <dbReference type="SMART" id="SM00791"/>
    </source>
</evidence>
<accession>A0ABR2DXU4</accession>
<dbReference type="Pfam" id="PF01117">
    <property type="entry name" value="Aerolysin"/>
    <property type="match status" value="1"/>
</dbReference>
<dbReference type="InterPro" id="IPR008998">
    <property type="entry name" value="Agglutinin"/>
</dbReference>
<dbReference type="CDD" id="cd20216">
    <property type="entry name" value="PFM_HFR-2-like"/>
    <property type="match status" value="1"/>
</dbReference>
<comment type="caution">
    <text evidence="4">The sequence shown here is derived from an EMBL/GenBank/DDBJ whole genome shotgun (WGS) entry which is preliminary data.</text>
</comment>
<dbReference type="SMART" id="SM00791">
    <property type="entry name" value="Agglutinin"/>
    <property type="match status" value="2"/>
</dbReference>
<protein>
    <recommendedName>
        <fullName evidence="3">Agglutinin domain-containing protein</fullName>
    </recommendedName>
</protein>
<evidence type="ECO:0000313" key="5">
    <source>
        <dbReference type="Proteomes" id="UP001472677"/>
    </source>
</evidence>
<dbReference type="SUPFAM" id="SSF56973">
    <property type="entry name" value="Aerolisin/ETX pore-forming domain"/>
    <property type="match status" value="1"/>
</dbReference>
<gene>
    <name evidence="4" type="ORF">V6N12_061290</name>
</gene>
<proteinExistence type="inferred from homology"/>
<dbReference type="Gene3D" id="2.170.15.10">
    <property type="entry name" value="Proaerolysin, chain A, domain 3"/>
    <property type="match status" value="1"/>
</dbReference>
<dbReference type="SUPFAM" id="SSF50382">
    <property type="entry name" value="Agglutinin"/>
    <property type="match status" value="2"/>
</dbReference>
<keyword evidence="5" id="KW-1185">Reference proteome</keyword>
<name>A0ABR2DXU4_9ROSI</name>
<dbReference type="Pfam" id="PF07468">
    <property type="entry name" value="Agglutinin"/>
    <property type="match status" value="2"/>
</dbReference>
<dbReference type="InterPro" id="IPR053237">
    <property type="entry name" value="Natterin_C"/>
</dbReference>
<dbReference type="PANTHER" id="PTHR39244:SF5">
    <property type="entry name" value="NATTERIN-3-LIKE"/>
    <property type="match status" value="1"/>
</dbReference>
<feature type="domain" description="Agglutinin" evidence="3">
    <location>
        <begin position="185"/>
        <end position="321"/>
    </location>
</feature>
<keyword evidence="2" id="KW-1015">Disulfide bond</keyword>
<comment type="similarity">
    <text evidence="1">Belongs to the aerolysin family.</text>
</comment>
<dbReference type="Gene3D" id="2.80.10.50">
    <property type="match status" value="2"/>
</dbReference>
<dbReference type="InterPro" id="IPR036242">
    <property type="entry name" value="Agglutinin_dom_sf"/>
</dbReference>
<evidence type="ECO:0000256" key="1">
    <source>
        <dbReference type="ARBA" id="ARBA00009831"/>
    </source>
</evidence>
<dbReference type="Proteomes" id="UP001472677">
    <property type="component" value="Unassembled WGS sequence"/>
</dbReference>
<dbReference type="EMBL" id="JBBPBM010000021">
    <property type="protein sequence ID" value="KAK8548376.1"/>
    <property type="molecule type" value="Genomic_DNA"/>
</dbReference>
<reference evidence="4 5" key="1">
    <citation type="journal article" date="2024" name="G3 (Bethesda)">
        <title>Genome assembly of Hibiscus sabdariffa L. provides insights into metabolisms of medicinal natural products.</title>
        <authorList>
            <person name="Kim T."/>
        </authorList>
    </citation>
    <scope>NUCLEOTIDE SEQUENCE [LARGE SCALE GENOMIC DNA]</scope>
    <source>
        <strain evidence="4">TK-2024</strain>
        <tissue evidence="4">Old leaves</tissue>
    </source>
</reference>
<evidence type="ECO:0000313" key="4">
    <source>
        <dbReference type="EMBL" id="KAK8548376.1"/>
    </source>
</evidence>
<dbReference type="PANTHER" id="PTHR39244">
    <property type="entry name" value="NATTERIN-4"/>
    <property type="match status" value="1"/>
</dbReference>
<sequence length="494" mass="55859">MASGSASTLAMAMASNLTLPRFIALGFNPNSYYVEFMFPTTNYLSFVRDGGNMDGCIKFFDTKVENPYTKFEVEAASANGLFHIRSCQNNRYWERNKHPDKYWITATAKDKDEDQSKESCTLFKFVYVDPGKKLFRIVHVQSGYYLSLSGVKDPATDFFVHAKSNEADDQYLLDVFELTDWDSLLILPRYVAFRGDLGKYLCVRYHDSDRPYLQFATSDIGDSTVPCEIFALENGDVRIKSISEGKFWRRSPNWIWADSGDTSSNNRDTLFRPVKVDSKTIGLINLGNNSFCKRLNADGKENCLNAAVPSVTKEARLIVEEPVLTREIYGVKYNLDYSRVYGQSILAVARNSATNDTEETSTLDVKLSYTDTKESTWKDFFTLRLGMKASMDFSIPLIFEGNIEISGEVESGVEWGETRTSTTVLEVVHSVTVPPMTKVTVNMVATKGYCDVPFTYQQRDTLYDGTTLTSEIEGGIYTGSNYYNIDFVTEEEKL</sequence>